<accession>F4CAE5</accession>
<dbReference type="PANTHER" id="PTHR30619:SF1">
    <property type="entry name" value="RECOMBINATION PROTEIN 2"/>
    <property type="match status" value="1"/>
</dbReference>
<dbReference type="EMBL" id="CP002584">
    <property type="protein sequence ID" value="ADZ80915.1"/>
    <property type="molecule type" value="Genomic_DNA"/>
</dbReference>
<dbReference type="PANTHER" id="PTHR30619">
    <property type="entry name" value="DNA INTERNALIZATION/COMPETENCE PROTEIN COMEC/REC2"/>
    <property type="match status" value="1"/>
</dbReference>
<dbReference type="SUPFAM" id="SSF56281">
    <property type="entry name" value="Metallo-hydrolase/oxidoreductase"/>
    <property type="match status" value="1"/>
</dbReference>
<evidence type="ECO:0000259" key="1">
    <source>
        <dbReference type="Pfam" id="PF00753"/>
    </source>
</evidence>
<evidence type="ECO:0000313" key="2">
    <source>
        <dbReference type="EMBL" id="ADZ80915.1"/>
    </source>
</evidence>
<feature type="domain" description="Metallo-beta-lactamase" evidence="1">
    <location>
        <begin position="98"/>
        <end position="145"/>
    </location>
</feature>
<proteinExistence type="predicted"/>
<dbReference type="InterPro" id="IPR052159">
    <property type="entry name" value="Competence_DNA_uptake"/>
</dbReference>
<organism evidence="2">
    <name type="scientific">Sphingobacterium sp. (strain 21)</name>
    <dbReference type="NCBI Taxonomy" id="743722"/>
    <lineage>
        <taxon>Bacteria</taxon>
        <taxon>Pseudomonadati</taxon>
        <taxon>Bacteroidota</taxon>
        <taxon>Sphingobacteriia</taxon>
        <taxon>Sphingobacteriales</taxon>
        <taxon>Sphingobacteriaceae</taxon>
        <taxon>Sphingobacterium</taxon>
    </lineage>
</organism>
<reference evidence="2" key="1">
    <citation type="submission" date="2011-03" db="EMBL/GenBank/DDBJ databases">
        <title>Complete sequence of Sphingobacterium sp. 21.</title>
        <authorList>
            <consortium name="US DOE Joint Genome Institute"/>
            <person name="Lucas S."/>
            <person name="Copeland A."/>
            <person name="Lapidus A."/>
            <person name="Cheng J.-F."/>
            <person name="Goodwin L."/>
            <person name="Pitluck S."/>
            <person name="Davenport K."/>
            <person name="Detter J.C."/>
            <person name="Han C."/>
            <person name="Tapia R."/>
            <person name="Land M."/>
            <person name="Hauser L."/>
            <person name="Kyrpides N."/>
            <person name="Ivanova N."/>
            <person name="Ovchinnikova G."/>
            <person name="Pagani I."/>
            <person name="Siebers A.K."/>
            <person name="Allgaier M."/>
            <person name="Thelen M.P."/>
            <person name="Hugenholtz P."/>
            <person name="Woyke T."/>
        </authorList>
    </citation>
    <scope>NUCLEOTIDE SEQUENCE</scope>
    <source>
        <strain evidence="2">21</strain>
    </source>
</reference>
<dbReference type="eggNOG" id="COG2333">
    <property type="taxonomic scope" value="Bacteria"/>
</dbReference>
<dbReference type="HOGENOM" id="CLU_590385_0_0_10"/>
<dbReference type="AlphaFoldDB" id="F4CAE5"/>
<dbReference type="Gene3D" id="3.60.15.10">
    <property type="entry name" value="Ribonuclease Z/Hydroxyacylglutathione hydrolase-like"/>
    <property type="match status" value="1"/>
</dbReference>
<dbReference type="Pfam" id="PF00753">
    <property type="entry name" value="Lactamase_B"/>
    <property type="match status" value="1"/>
</dbReference>
<sequence>MHVFCRCLLNPSFPNQGKVMMLSLLLTILILAKTTAQTLEIHQMSVGHGDAALVVVRDTAKVRQAIIAAGQTVPADRTDMLQLAVDSSVSLNGTVVNAVLIDGGDGSKQANKINFYMTKMGIDSLNYMIASHYHQDHIGGLPGVLVNFNSNKGSWDRGLVKPLPSSTTSNKSPSVYGKYVKAVTKAPMTRNTTNLATTLNLFGTGKKQIQLLCVATNNYVLGDTTTKPAPRSGSNQNDLGLAWILQYGNFRFYSAGDLGGWKSGGYIDMESPLAEALKANDQSNFKWVHNGNDVTKGHVCSFKLSHHGSTISTSEYFLSLIKPITGLISCGDKHGHPNEEVIEALDTHIYPKWDISSWTGITPDSVDNSLQRYFLTSLMDGFTDSARVNIGNPAKSNGIIAGDIVVIVNDEDIEQKSRFTVFWNGELPGTMVSHVMRTPNAEGNIKMECHEVKTNNADLVYFK</sequence>
<dbReference type="InterPro" id="IPR036866">
    <property type="entry name" value="RibonucZ/Hydroxyglut_hydro"/>
</dbReference>
<dbReference type="KEGG" id="shg:Sph21_4395"/>
<gene>
    <name evidence="2" type="ordered locus">Sph21_4395</name>
</gene>
<dbReference type="PATRIC" id="fig|743722.3.peg.4680"/>
<name>F4CAE5_SPHS2</name>
<dbReference type="InterPro" id="IPR001279">
    <property type="entry name" value="Metallo-B-lactamas"/>
</dbReference>
<protein>
    <submittedName>
        <fullName evidence="2">Beta-lactamase domain protein</fullName>
    </submittedName>
</protein>
<dbReference type="STRING" id="743722.Sph21_4395"/>